<comment type="caution">
    <text evidence="2">The sequence shown here is derived from an EMBL/GenBank/DDBJ whole genome shotgun (WGS) entry which is preliminary data.</text>
</comment>
<name>A0ABR1RTL3_9PEZI</name>
<protein>
    <submittedName>
        <fullName evidence="2">Uncharacterized protein</fullName>
    </submittedName>
</protein>
<dbReference type="EMBL" id="JAQQWI010000010">
    <property type="protein sequence ID" value="KAK8018296.1"/>
    <property type="molecule type" value="Genomic_DNA"/>
</dbReference>
<gene>
    <name evidence="2" type="ORF">PG991_007486</name>
</gene>
<feature type="region of interest" description="Disordered" evidence="1">
    <location>
        <begin position="530"/>
        <end position="574"/>
    </location>
</feature>
<proteinExistence type="predicted"/>
<evidence type="ECO:0000256" key="1">
    <source>
        <dbReference type="SAM" id="MobiDB-lite"/>
    </source>
</evidence>
<sequence>MNRPPPLARLEAVVSHAVPQVAVESMLPLPLTTAGSLQRLFRITLSDDRTLLLKLAPSLMLRLLRPEQYLTRSEPCVIAWMFREILEGSGAQTPGIPLQCFVAPGNQVGLAPLQATNMVSMVQEASSTISGDSLLSYLPAVIASSASRETLGAPFSLWEPTMGDSISSLPGPLTPLERRVVEYQKGYLVRQISQFRAPNSRFGPAIAVLGGTPSPSDGSMESKGGLPMPPSSVGSESVATWSTAFLALMENILRDGEDVALMINYSLIRGHLARLSYTLDDVTDSRLVLFDAASDANVLVTRSSKDEQLKDGSPKAGITKNAGRQTKSSLTSGSPCYSHREAGTTKDSFKCVGGASGMQGAADVAETNHISVTGLQDWSNCVFGDPLMVKAFSRNPSSDFLRGFRGQSPGLGDVQAATTRLPPTPMNTPGSSSRLRTSLSPCIIAPDDSTRAAGGLSGKGRSCDDGDEKVESCCNVDEQYSSAAIRLLLYECYHATVGVVKRFYRPSSPQSTQGETAARRRLTDVLIKLGQIQRGPVGGHNSSSRRPKSRRANDGDDGDGGGLPMKRAKPETGD</sequence>
<feature type="region of interest" description="Disordered" evidence="1">
    <location>
        <begin position="305"/>
        <end position="339"/>
    </location>
</feature>
<organism evidence="2 3">
    <name type="scientific">Apiospora marii</name>
    <dbReference type="NCBI Taxonomy" id="335849"/>
    <lineage>
        <taxon>Eukaryota</taxon>
        <taxon>Fungi</taxon>
        <taxon>Dikarya</taxon>
        <taxon>Ascomycota</taxon>
        <taxon>Pezizomycotina</taxon>
        <taxon>Sordariomycetes</taxon>
        <taxon>Xylariomycetidae</taxon>
        <taxon>Amphisphaeriales</taxon>
        <taxon>Apiosporaceae</taxon>
        <taxon>Apiospora</taxon>
    </lineage>
</organism>
<accession>A0ABR1RTL3</accession>
<evidence type="ECO:0000313" key="3">
    <source>
        <dbReference type="Proteomes" id="UP001396898"/>
    </source>
</evidence>
<feature type="compositionally biased region" description="Polar residues" evidence="1">
    <location>
        <begin position="322"/>
        <end position="335"/>
    </location>
</feature>
<reference evidence="2 3" key="1">
    <citation type="submission" date="2023-01" db="EMBL/GenBank/DDBJ databases">
        <title>Analysis of 21 Apiospora genomes using comparative genomics revels a genus with tremendous synthesis potential of carbohydrate active enzymes and secondary metabolites.</title>
        <authorList>
            <person name="Sorensen T."/>
        </authorList>
    </citation>
    <scope>NUCLEOTIDE SEQUENCE [LARGE SCALE GENOMIC DNA]</scope>
    <source>
        <strain evidence="2 3">CBS 20057</strain>
    </source>
</reference>
<keyword evidence="3" id="KW-1185">Reference proteome</keyword>
<dbReference type="Proteomes" id="UP001396898">
    <property type="component" value="Unassembled WGS sequence"/>
</dbReference>
<evidence type="ECO:0000313" key="2">
    <source>
        <dbReference type="EMBL" id="KAK8018296.1"/>
    </source>
</evidence>